<dbReference type="InterPro" id="IPR051011">
    <property type="entry name" value="Metal_resp_trans_reg"/>
</dbReference>
<dbReference type="CDD" id="cd00090">
    <property type="entry name" value="HTH_ARSR"/>
    <property type="match status" value="1"/>
</dbReference>
<dbReference type="SUPFAM" id="SSF46785">
    <property type="entry name" value="Winged helix' DNA-binding domain"/>
    <property type="match status" value="1"/>
</dbReference>
<dbReference type="PANTHER" id="PTHR43132:SF8">
    <property type="entry name" value="HTH-TYPE TRANSCRIPTIONAL REGULATOR KMTR"/>
    <property type="match status" value="1"/>
</dbReference>
<evidence type="ECO:0000313" key="6">
    <source>
        <dbReference type="Proteomes" id="UP000656881"/>
    </source>
</evidence>
<dbReference type="RefSeq" id="WP_164326848.1">
    <property type="nucleotide sequence ID" value="NZ_BMNG01000004.1"/>
</dbReference>
<dbReference type="SMART" id="SM00418">
    <property type="entry name" value="HTH_ARSR"/>
    <property type="match status" value="1"/>
</dbReference>
<gene>
    <name evidence="5" type="ORF">GCM10012286_20570</name>
</gene>
<dbReference type="Gene3D" id="1.10.10.10">
    <property type="entry name" value="Winged helix-like DNA-binding domain superfamily/Winged helix DNA-binding domain"/>
    <property type="match status" value="1"/>
</dbReference>
<dbReference type="EMBL" id="BMNG01000004">
    <property type="protein sequence ID" value="GGO41195.1"/>
    <property type="molecule type" value="Genomic_DNA"/>
</dbReference>
<evidence type="ECO:0000256" key="2">
    <source>
        <dbReference type="ARBA" id="ARBA00023125"/>
    </source>
</evidence>
<dbReference type="InterPro" id="IPR011991">
    <property type="entry name" value="ArsR-like_HTH"/>
</dbReference>
<evidence type="ECO:0000256" key="3">
    <source>
        <dbReference type="ARBA" id="ARBA00023163"/>
    </source>
</evidence>
<evidence type="ECO:0000313" key="5">
    <source>
        <dbReference type="EMBL" id="GGO41195.1"/>
    </source>
</evidence>
<reference evidence="6" key="1">
    <citation type="journal article" date="2019" name="Int. J. Syst. Evol. Microbiol.">
        <title>The Global Catalogue of Microorganisms (GCM) 10K type strain sequencing project: providing services to taxonomists for standard genome sequencing and annotation.</title>
        <authorList>
            <consortium name="The Broad Institute Genomics Platform"/>
            <consortium name="The Broad Institute Genome Sequencing Center for Infectious Disease"/>
            <person name="Wu L."/>
            <person name="Ma J."/>
        </authorList>
    </citation>
    <scope>NUCLEOTIDE SEQUENCE [LARGE SCALE GENOMIC DNA]</scope>
    <source>
        <strain evidence="6">CGMCC 4.7349</strain>
    </source>
</reference>
<organism evidence="5 6">
    <name type="scientific">Streptomyces lasiicapitis</name>
    <dbReference type="NCBI Taxonomy" id="1923961"/>
    <lineage>
        <taxon>Bacteria</taxon>
        <taxon>Bacillati</taxon>
        <taxon>Actinomycetota</taxon>
        <taxon>Actinomycetes</taxon>
        <taxon>Kitasatosporales</taxon>
        <taxon>Streptomycetaceae</taxon>
        <taxon>Streptomyces</taxon>
    </lineage>
</organism>
<dbReference type="PANTHER" id="PTHR43132">
    <property type="entry name" value="ARSENICAL RESISTANCE OPERON REPRESSOR ARSR-RELATED"/>
    <property type="match status" value="1"/>
</dbReference>
<evidence type="ECO:0000256" key="1">
    <source>
        <dbReference type="ARBA" id="ARBA00023015"/>
    </source>
</evidence>
<comment type="caution">
    <text evidence="5">The sequence shown here is derived from an EMBL/GenBank/DDBJ whole genome shotgun (WGS) entry which is preliminary data.</text>
</comment>
<dbReference type="InterPro" id="IPR036388">
    <property type="entry name" value="WH-like_DNA-bd_sf"/>
</dbReference>
<keyword evidence="2" id="KW-0238">DNA-binding</keyword>
<dbReference type="Proteomes" id="UP000656881">
    <property type="component" value="Unassembled WGS sequence"/>
</dbReference>
<keyword evidence="1" id="KW-0805">Transcription regulation</keyword>
<name>A0ABQ2LP91_9ACTN</name>
<dbReference type="InterPro" id="IPR001845">
    <property type="entry name" value="HTH_ArsR_DNA-bd_dom"/>
</dbReference>
<sequence>MLRIHFTSDDLARTRFAAGPDPMWELNISLHRLQRRDASVLFGPWRRRVAPGLPAGTRLLTTLSPARGYTCDFLTPQTGADLRTQTAALRAAPRHRLRTDLETFVRLHRDLRLPSWTAELAAGSAQVLGRIADTAHAYFGAGLQPYWRTIDDEVCHDVALRTRALVRDGWSAVLTTLHASARWSYPVLTLDFPVDQDLRLDGRGLLLQPSFFCRYRPTVLFDPVLEPVLVYPIEHRPGWEHLAPAAVPAGHPALTALLGRARAQLLEAAADGTFTTTELARHTGLTPSNASRHLTALRHAALVSSRRHRNTTLHAVTALGAALLSGRQPLLPA</sequence>
<evidence type="ECO:0000259" key="4">
    <source>
        <dbReference type="SMART" id="SM00418"/>
    </source>
</evidence>
<dbReference type="Pfam" id="PF01022">
    <property type="entry name" value="HTH_5"/>
    <property type="match status" value="1"/>
</dbReference>
<keyword evidence="3" id="KW-0804">Transcription</keyword>
<accession>A0ABQ2LP91</accession>
<protein>
    <submittedName>
        <fullName evidence="5">Transcriptional regulator</fullName>
    </submittedName>
</protein>
<dbReference type="InterPro" id="IPR036390">
    <property type="entry name" value="WH_DNA-bd_sf"/>
</dbReference>
<feature type="domain" description="HTH arsR-type" evidence="4">
    <location>
        <begin position="252"/>
        <end position="328"/>
    </location>
</feature>
<keyword evidence="6" id="KW-1185">Reference proteome</keyword>
<proteinExistence type="predicted"/>